<dbReference type="AlphaFoldDB" id="A0A6E8W1D6"/>
<dbReference type="VEuPathDB" id="VectorBase:ACON010369"/>
<dbReference type="Pfam" id="PF00379">
    <property type="entry name" value="Chitin_bind_4"/>
    <property type="match status" value="1"/>
</dbReference>
<sequence length="164" mass="17937">MHLILGTLLPFAVLVHAAPGPQYAYGYNAGSSAKVELKNADGTVYGAYHYIDANNITQKVNYTVNDVDGFVVEASNLPVPLKDVVVDALTTTEVPTTLPSVVPEQETTPFKLVRESSVSQSKDRDIYLKPILSVWFPASSYNPDHVVVQHAELSASKQEHDKRV</sequence>
<feature type="signal peptide" evidence="2">
    <location>
        <begin position="1"/>
        <end position="17"/>
    </location>
</feature>
<keyword evidence="1" id="KW-0193">Cuticle</keyword>
<accession>A0A6E8W1D6</accession>
<keyword evidence="4" id="KW-1185">Reference proteome</keyword>
<dbReference type="VEuPathDB" id="VectorBase:ACON2_031592"/>
<evidence type="ECO:0000256" key="2">
    <source>
        <dbReference type="SAM" id="SignalP"/>
    </source>
</evidence>
<dbReference type="VEuPathDB" id="VectorBase:ACMO_008662"/>
<evidence type="ECO:0000313" key="4">
    <source>
        <dbReference type="Proteomes" id="UP001105220"/>
    </source>
</evidence>
<reference key="1">
    <citation type="journal article" date="2019" name="Genes (Basel)">
        <title>A High-Quality De novo Genome Assembly from a Single Mosquito Using PacBio Sequencing.</title>
        <authorList>
            <person name="Kingan S.B."/>
            <person name="Heaton H."/>
            <person name="Cudini J."/>
            <person name="Lambert C.C."/>
            <person name="Baybayan P."/>
            <person name="Galvin B.D."/>
            <person name="Durbin R."/>
            <person name="Korlach J."/>
            <person name="Lawniczak M.K.N."/>
        </authorList>
    </citation>
    <scope>NUCLEOTIDE SEQUENCE [LARGE SCALE GENOMIC DNA]</scope>
    <source>
        <strain>Mali-NIH</strain>
    </source>
</reference>
<dbReference type="GO" id="GO:0042302">
    <property type="term" value="F:structural constituent of cuticle"/>
    <property type="evidence" value="ECO:0007669"/>
    <property type="project" value="UniProtKB-UniRule"/>
</dbReference>
<feature type="chain" id="PRO_5026157570" evidence="2">
    <location>
        <begin position="18"/>
        <end position="164"/>
    </location>
</feature>
<evidence type="ECO:0000256" key="1">
    <source>
        <dbReference type="PROSITE-ProRule" id="PRU00497"/>
    </source>
</evidence>
<evidence type="ECO:0000313" key="3">
    <source>
        <dbReference type="EnsemblMetazoa" id="ACON010369-PA"/>
    </source>
</evidence>
<organism evidence="3 4">
    <name type="scientific">Anopheles coluzzii</name>
    <name type="common">African malaria mosquito</name>
    <dbReference type="NCBI Taxonomy" id="1518534"/>
    <lineage>
        <taxon>Eukaryota</taxon>
        <taxon>Metazoa</taxon>
        <taxon>Ecdysozoa</taxon>
        <taxon>Arthropoda</taxon>
        <taxon>Hexapoda</taxon>
        <taxon>Insecta</taxon>
        <taxon>Pterygota</taxon>
        <taxon>Neoptera</taxon>
        <taxon>Endopterygota</taxon>
        <taxon>Diptera</taxon>
        <taxon>Nematocera</taxon>
        <taxon>Culicoidea</taxon>
        <taxon>Culicidae</taxon>
        <taxon>Anophelinae</taxon>
        <taxon>Anopheles</taxon>
    </lineage>
</organism>
<protein>
    <submittedName>
        <fullName evidence="3">Uncharacterized protein</fullName>
    </submittedName>
</protein>
<dbReference type="InterPro" id="IPR000618">
    <property type="entry name" value="Insect_cuticle"/>
</dbReference>
<name>A0A6E8W1D6_ANOCL</name>
<dbReference type="Proteomes" id="UP001105220">
    <property type="component" value="Unplaced"/>
</dbReference>
<reference evidence="3" key="2">
    <citation type="submission" date="2020-05" db="UniProtKB">
        <authorList>
            <consortium name="EnsemblMetazoa"/>
        </authorList>
    </citation>
    <scope>IDENTIFICATION</scope>
    <source>
        <strain evidence="3">Ngousso</strain>
    </source>
</reference>
<keyword evidence="2" id="KW-0732">Signal</keyword>
<dbReference type="EnsemblMetazoa" id="ACON010369-RA">
    <property type="protein sequence ID" value="ACON010369-PA"/>
    <property type="gene ID" value="ACON010369"/>
</dbReference>
<proteinExistence type="predicted"/>
<dbReference type="PROSITE" id="PS51155">
    <property type="entry name" value="CHIT_BIND_RR_2"/>
    <property type="match status" value="1"/>
</dbReference>